<organism evidence="1 2">
    <name type="scientific">Hydrogenovibrio thermophilus</name>
    <dbReference type="NCBI Taxonomy" id="265883"/>
    <lineage>
        <taxon>Bacteria</taxon>
        <taxon>Pseudomonadati</taxon>
        <taxon>Pseudomonadota</taxon>
        <taxon>Gammaproteobacteria</taxon>
        <taxon>Thiotrichales</taxon>
        <taxon>Piscirickettsiaceae</taxon>
        <taxon>Hydrogenovibrio</taxon>
    </lineage>
</organism>
<dbReference type="InterPro" id="IPR011322">
    <property type="entry name" value="N-reg_PII-like_a/b"/>
</dbReference>
<gene>
    <name evidence="1" type="ORF">EPV75_11365</name>
</gene>
<dbReference type="EMBL" id="CP035033">
    <property type="protein sequence ID" value="QAB16219.1"/>
    <property type="molecule type" value="Genomic_DNA"/>
</dbReference>
<dbReference type="RefSeq" id="WP_051673452.1">
    <property type="nucleotide sequence ID" value="NZ_CP035033.1"/>
</dbReference>
<dbReference type="AlphaFoldDB" id="A0A410H5N0"/>
<dbReference type="GO" id="GO:0006808">
    <property type="term" value="P:regulation of nitrogen utilization"/>
    <property type="evidence" value="ECO:0007669"/>
    <property type="project" value="InterPro"/>
</dbReference>
<keyword evidence="2" id="KW-1185">Reference proteome</keyword>
<dbReference type="InterPro" id="IPR002187">
    <property type="entry name" value="N-reg_PII"/>
</dbReference>
<evidence type="ECO:0000313" key="2">
    <source>
        <dbReference type="Proteomes" id="UP000285478"/>
    </source>
</evidence>
<name>A0A410H5N0_9GAMM</name>
<dbReference type="Gene3D" id="3.30.70.120">
    <property type="match status" value="1"/>
</dbReference>
<evidence type="ECO:0000313" key="1">
    <source>
        <dbReference type="EMBL" id="QAB16219.1"/>
    </source>
</evidence>
<dbReference type="Proteomes" id="UP000285478">
    <property type="component" value="Chromosome"/>
</dbReference>
<accession>A0A410H5N0</accession>
<dbReference type="PROSITE" id="PS51343">
    <property type="entry name" value="PII_GLNB_DOM"/>
    <property type="match status" value="1"/>
</dbReference>
<dbReference type="GO" id="GO:0030234">
    <property type="term" value="F:enzyme regulator activity"/>
    <property type="evidence" value="ECO:0007669"/>
    <property type="project" value="InterPro"/>
</dbReference>
<reference evidence="1 2" key="1">
    <citation type="journal article" date="2018" name="Environ. Microbiol.">
        <title>Genomes of ubiquitous marine and hypersaline Hydrogenovibrio, Thiomicrorhabdus and Thiomicrospira spp. encode a diversity of mechanisms to sustain chemolithoautotrophy in heterogeneous environments.</title>
        <authorList>
            <person name="Scott K.M."/>
            <person name="Williams J."/>
            <person name="Porter C.M.B."/>
            <person name="Russel S."/>
            <person name="Harmer T.L."/>
            <person name="Paul J.H."/>
            <person name="Antonen K.M."/>
            <person name="Bridges M.K."/>
            <person name="Camper G.J."/>
            <person name="Campla C.K."/>
            <person name="Casella L.G."/>
            <person name="Chase E."/>
            <person name="Conrad J.W."/>
            <person name="Cruz M.C."/>
            <person name="Dunlap D.S."/>
            <person name="Duran L."/>
            <person name="Fahsbender E.M."/>
            <person name="Goldsmith D.B."/>
            <person name="Keeley R.F."/>
            <person name="Kondoff M.R."/>
            <person name="Kussy B.I."/>
            <person name="Lane M.K."/>
            <person name="Lawler S."/>
            <person name="Leigh B.A."/>
            <person name="Lewis C."/>
            <person name="Lostal L.M."/>
            <person name="Marking D."/>
            <person name="Mancera P.A."/>
            <person name="McClenthan E.C."/>
            <person name="McIntyre E.A."/>
            <person name="Mine J.A."/>
            <person name="Modi S."/>
            <person name="Moore B.D."/>
            <person name="Morgan W.A."/>
            <person name="Nelson K.M."/>
            <person name="Nguyen K.N."/>
            <person name="Ogburn N."/>
            <person name="Parrino D.G."/>
            <person name="Pedapudi A.D."/>
            <person name="Pelham R.P."/>
            <person name="Preece A.M."/>
            <person name="Rampersad E.A."/>
            <person name="Richardson J.C."/>
            <person name="Rodgers C.M."/>
            <person name="Schaffer B.L."/>
            <person name="Sheridan N.E."/>
            <person name="Solone M.R."/>
            <person name="Staley Z.R."/>
            <person name="Tabuchi M."/>
            <person name="Waide R.J."/>
            <person name="Wanjugi P.W."/>
            <person name="Young S."/>
            <person name="Clum A."/>
            <person name="Daum C."/>
            <person name="Huntemann M."/>
            <person name="Ivanova N."/>
            <person name="Kyrpides N."/>
            <person name="Mikhailova N."/>
            <person name="Palaniappan K."/>
            <person name="Pillay M."/>
            <person name="Reddy T.B.K."/>
            <person name="Shapiro N."/>
            <person name="Stamatis D."/>
            <person name="Varghese N."/>
            <person name="Woyke T."/>
            <person name="Boden R."/>
            <person name="Freyermuth S.K."/>
            <person name="Kerfeld C.A."/>
        </authorList>
    </citation>
    <scope>NUCLEOTIDE SEQUENCE [LARGE SCALE GENOMIC DNA]</scope>
    <source>
        <strain evidence="1 2">JR-2</strain>
    </source>
</reference>
<proteinExistence type="predicted"/>
<dbReference type="SMART" id="SM00938">
    <property type="entry name" value="P-II"/>
    <property type="match status" value="1"/>
</dbReference>
<protein>
    <submittedName>
        <fullName evidence="1">P-II family nitrogen regulator</fullName>
    </submittedName>
</protein>
<dbReference type="InterPro" id="IPR015867">
    <property type="entry name" value="N-reg_PII/ATP_PRibTrfase_C"/>
</dbReference>
<sequence length="136" mass="14672">MKLQKEMTILTDVSLITCMVPRGKGDAIVAAARAAGAQGASIHYGRGAGVRERLGLLSITVEAEKEVIQIMVSKQQEEEVFAEMFIAGQLDTPGMGIMFVTPLEKAAAYIPPNIIERIEKERALKTAATTIAMPEQ</sequence>
<dbReference type="KEGG" id="htr:EPV75_11365"/>
<dbReference type="SUPFAM" id="SSF54913">
    <property type="entry name" value="GlnB-like"/>
    <property type="match status" value="1"/>
</dbReference>